<keyword evidence="1" id="KW-0812">Transmembrane</keyword>
<gene>
    <name evidence="3" type="ORF">H9747_13150</name>
</gene>
<reference evidence="3" key="1">
    <citation type="journal article" date="2021" name="PeerJ">
        <title>Extensive microbial diversity within the chicken gut microbiome revealed by metagenomics and culture.</title>
        <authorList>
            <person name="Gilroy R."/>
            <person name="Ravi A."/>
            <person name="Getino M."/>
            <person name="Pursley I."/>
            <person name="Horton D.L."/>
            <person name="Alikhan N.F."/>
            <person name="Baker D."/>
            <person name="Gharbi K."/>
            <person name="Hall N."/>
            <person name="Watson M."/>
            <person name="Adriaenssens E.M."/>
            <person name="Foster-Nyarko E."/>
            <person name="Jarju S."/>
            <person name="Secka A."/>
            <person name="Antonio M."/>
            <person name="Oren A."/>
            <person name="Chaudhuri R.R."/>
            <person name="La Ragione R."/>
            <person name="Hildebrand F."/>
            <person name="Pallen M.J."/>
        </authorList>
    </citation>
    <scope>NUCLEOTIDE SEQUENCE</scope>
    <source>
        <strain evidence="3">CHK195-9823</strain>
    </source>
</reference>
<feature type="domain" description="CAAX prenyl protease 2/Lysostaphin resistance protein A-like" evidence="2">
    <location>
        <begin position="132"/>
        <end position="220"/>
    </location>
</feature>
<feature type="transmembrane region" description="Helical" evidence="1">
    <location>
        <begin position="48"/>
        <end position="66"/>
    </location>
</feature>
<dbReference type="GO" id="GO:0004175">
    <property type="term" value="F:endopeptidase activity"/>
    <property type="evidence" value="ECO:0007669"/>
    <property type="project" value="UniProtKB-ARBA"/>
</dbReference>
<dbReference type="InterPro" id="IPR003675">
    <property type="entry name" value="Rce1/LyrA-like_dom"/>
</dbReference>
<keyword evidence="3" id="KW-0378">Hydrolase</keyword>
<feature type="transmembrane region" description="Helical" evidence="1">
    <location>
        <begin position="87"/>
        <end position="111"/>
    </location>
</feature>
<feature type="transmembrane region" description="Helical" evidence="1">
    <location>
        <begin position="292"/>
        <end position="316"/>
    </location>
</feature>
<name>A0A9D1PEZ5_9FIRM</name>
<keyword evidence="3" id="KW-0482">Metalloprotease</keyword>
<dbReference type="EMBL" id="DXIQ01000092">
    <property type="protein sequence ID" value="HIV39918.1"/>
    <property type="molecule type" value="Genomic_DNA"/>
</dbReference>
<keyword evidence="1" id="KW-1133">Transmembrane helix</keyword>
<evidence type="ECO:0000259" key="2">
    <source>
        <dbReference type="Pfam" id="PF02517"/>
    </source>
</evidence>
<feature type="transmembrane region" description="Helical" evidence="1">
    <location>
        <begin position="251"/>
        <end position="272"/>
    </location>
</feature>
<dbReference type="AlphaFoldDB" id="A0A9D1PEZ5"/>
<comment type="caution">
    <text evidence="3">The sequence shown here is derived from an EMBL/GenBank/DDBJ whole genome shotgun (WGS) entry which is preliminary data.</text>
</comment>
<keyword evidence="3" id="KW-0645">Protease</keyword>
<feature type="transmembrane region" description="Helical" evidence="1">
    <location>
        <begin position="21"/>
        <end position="42"/>
    </location>
</feature>
<feature type="transmembrane region" description="Helical" evidence="1">
    <location>
        <begin position="126"/>
        <end position="146"/>
    </location>
</feature>
<accession>A0A9D1PEZ5</accession>
<proteinExistence type="predicted"/>
<keyword evidence="1" id="KW-0472">Membrane</keyword>
<reference evidence="3" key="2">
    <citation type="submission" date="2021-04" db="EMBL/GenBank/DDBJ databases">
        <authorList>
            <person name="Gilroy R."/>
        </authorList>
    </citation>
    <scope>NUCLEOTIDE SEQUENCE</scope>
    <source>
        <strain evidence="3">CHK195-9823</strain>
    </source>
</reference>
<feature type="transmembrane region" description="Helical" evidence="1">
    <location>
        <begin position="167"/>
        <end position="188"/>
    </location>
</feature>
<dbReference type="PANTHER" id="PTHR43592:SF15">
    <property type="entry name" value="CAAX AMINO TERMINAL PROTEASE FAMILY PROTEIN"/>
    <property type="match status" value="1"/>
</dbReference>
<protein>
    <submittedName>
        <fullName evidence="3">CPBP family intramembrane metalloprotease</fullName>
    </submittedName>
</protein>
<dbReference type="Pfam" id="PF02517">
    <property type="entry name" value="Rce1-like"/>
    <property type="match status" value="1"/>
</dbReference>
<dbReference type="PANTHER" id="PTHR43592">
    <property type="entry name" value="CAAX AMINO TERMINAL PROTEASE"/>
    <property type="match status" value="1"/>
</dbReference>
<dbReference type="Proteomes" id="UP000886814">
    <property type="component" value="Unassembled WGS sequence"/>
</dbReference>
<sequence length="344" mass="38644">MEEQWNYEDRREEGENSRLKPIHGILLFIVVMVSFYTIIAWAQMKWGMYGLALTELYLLALALGGAKLLKVPFKEVFPVKRPQWQKVFAVLLCWIASYCVVIPLTMIVAYFFPREMFSVSGSLNDFMVSVPLAVSVFISCVMPAVCEEAVHRGFILKSFQSRIQGKWILVMLMGLLFGLFHGNLWRFLPTALLGAALTYLMVETENMIYPALFHFINNFFPTLLSGITGLAGGGADTQAVTQSLAENGLPVSFLGVYIGMACLAPFCFYTAAYLLRLGVPGKTQRYFTSNKMMVLLIILTVIPIVLGGFLLFYGVIEMLMRGSGDPVFYQNGYLIWQALGIFIR</sequence>
<evidence type="ECO:0000313" key="3">
    <source>
        <dbReference type="EMBL" id="HIV39918.1"/>
    </source>
</evidence>
<dbReference type="GO" id="GO:0008237">
    <property type="term" value="F:metallopeptidase activity"/>
    <property type="evidence" value="ECO:0007669"/>
    <property type="project" value="UniProtKB-KW"/>
</dbReference>
<evidence type="ECO:0000256" key="1">
    <source>
        <dbReference type="SAM" id="Phobius"/>
    </source>
</evidence>
<organism evidence="3 4">
    <name type="scientific">Candidatus Blautia stercorigallinarum</name>
    <dbReference type="NCBI Taxonomy" id="2838501"/>
    <lineage>
        <taxon>Bacteria</taxon>
        <taxon>Bacillati</taxon>
        <taxon>Bacillota</taxon>
        <taxon>Clostridia</taxon>
        <taxon>Lachnospirales</taxon>
        <taxon>Lachnospiraceae</taxon>
        <taxon>Blautia</taxon>
    </lineage>
</organism>
<dbReference type="GO" id="GO:0080120">
    <property type="term" value="P:CAAX-box protein maturation"/>
    <property type="evidence" value="ECO:0007669"/>
    <property type="project" value="UniProtKB-ARBA"/>
</dbReference>
<evidence type="ECO:0000313" key="4">
    <source>
        <dbReference type="Proteomes" id="UP000886814"/>
    </source>
</evidence>